<dbReference type="Gene3D" id="1.20.5.1930">
    <property type="match status" value="1"/>
</dbReference>
<evidence type="ECO:0000256" key="6">
    <source>
        <dbReference type="ARBA" id="ARBA00022777"/>
    </source>
</evidence>
<name>A0A2U1F6N7_9PSEU</name>
<dbReference type="GO" id="GO:0000155">
    <property type="term" value="F:phosphorelay sensor kinase activity"/>
    <property type="evidence" value="ECO:0007669"/>
    <property type="project" value="InterPro"/>
</dbReference>
<dbReference type="Proteomes" id="UP000245639">
    <property type="component" value="Unassembled WGS sequence"/>
</dbReference>
<dbReference type="GO" id="GO:0005524">
    <property type="term" value="F:ATP binding"/>
    <property type="evidence" value="ECO:0007669"/>
    <property type="project" value="UniProtKB-KW"/>
</dbReference>
<dbReference type="GO" id="GO:0016020">
    <property type="term" value="C:membrane"/>
    <property type="evidence" value="ECO:0007669"/>
    <property type="project" value="InterPro"/>
</dbReference>
<dbReference type="PANTHER" id="PTHR24421:SF10">
    <property type="entry name" value="NITRATE_NITRITE SENSOR PROTEIN NARQ"/>
    <property type="match status" value="1"/>
</dbReference>
<keyword evidence="7" id="KW-0067">ATP-binding</keyword>
<dbReference type="InterPro" id="IPR036890">
    <property type="entry name" value="HATPase_C_sf"/>
</dbReference>
<dbReference type="Pfam" id="PF02518">
    <property type="entry name" value="HATPase_c"/>
    <property type="match status" value="1"/>
</dbReference>
<dbReference type="InterPro" id="IPR011712">
    <property type="entry name" value="Sig_transdc_His_kin_sub3_dim/P"/>
</dbReference>
<keyword evidence="12" id="KW-1185">Reference proteome</keyword>
<organism evidence="11 12">
    <name type="scientific">Actinomycetospora cinnamomea</name>
    <dbReference type="NCBI Taxonomy" id="663609"/>
    <lineage>
        <taxon>Bacteria</taxon>
        <taxon>Bacillati</taxon>
        <taxon>Actinomycetota</taxon>
        <taxon>Actinomycetes</taxon>
        <taxon>Pseudonocardiales</taxon>
        <taxon>Pseudonocardiaceae</taxon>
        <taxon>Actinomycetospora</taxon>
    </lineage>
</organism>
<dbReference type="AlphaFoldDB" id="A0A2U1F6N7"/>
<dbReference type="EC" id="2.7.13.3" evidence="2"/>
<evidence type="ECO:0000256" key="1">
    <source>
        <dbReference type="ARBA" id="ARBA00000085"/>
    </source>
</evidence>
<evidence type="ECO:0000256" key="2">
    <source>
        <dbReference type="ARBA" id="ARBA00012438"/>
    </source>
</evidence>
<dbReference type="CDD" id="cd16917">
    <property type="entry name" value="HATPase_UhpB-NarQ-NarX-like"/>
    <property type="match status" value="1"/>
</dbReference>
<evidence type="ECO:0000256" key="8">
    <source>
        <dbReference type="ARBA" id="ARBA00023012"/>
    </source>
</evidence>
<keyword evidence="6 11" id="KW-0418">Kinase</keyword>
<evidence type="ECO:0000259" key="9">
    <source>
        <dbReference type="Pfam" id="PF02518"/>
    </source>
</evidence>
<evidence type="ECO:0000313" key="11">
    <source>
        <dbReference type="EMBL" id="PVZ07851.1"/>
    </source>
</evidence>
<dbReference type="InterPro" id="IPR003594">
    <property type="entry name" value="HATPase_dom"/>
</dbReference>
<dbReference type="EMBL" id="QEKW01000010">
    <property type="protein sequence ID" value="PVZ07851.1"/>
    <property type="molecule type" value="Genomic_DNA"/>
</dbReference>
<dbReference type="GO" id="GO:0046983">
    <property type="term" value="F:protein dimerization activity"/>
    <property type="evidence" value="ECO:0007669"/>
    <property type="project" value="InterPro"/>
</dbReference>
<evidence type="ECO:0000256" key="7">
    <source>
        <dbReference type="ARBA" id="ARBA00022840"/>
    </source>
</evidence>
<comment type="catalytic activity">
    <reaction evidence="1">
        <text>ATP + protein L-histidine = ADP + protein N-phospho-L-histidine.</text>
        <dbReference type="EC" id="2.7.13.3"/>
    </reaction>
</comment>
<comment type="caution">
    <text evidence="11">The sequence shown here is derived from an EMBL/GenBank/DDBJ whole genome shotgun (WGS) entry which is preliminary data.</text>
</comment>
<evidence type="ECO:0000256" key="5">
    <source>
        <dbReference type="ARBA" id="ARBA00022741"/>
    </source>
</evidence>
<keyword evidence="5" id="KW-0547">Nucleotide-binding</keyword>
<keyword evidence="4" id="KW-0808">Transferase</keyword>
<reference evidence="11 12" key="1">
    <citation type="submission" date="2018-04" db="EMBL/GenBank/DDBJ databases">
        <title>Genomic Encyclopedia of Type Strains, Phase IV (KMG-IV): sequencing the most valuable type-strain genomes for metagenomic binning, comparative biology and taxonomic classification.</title>
        <authorList>
            <person name="Goeker M."/>
        </authorList>
    </citation>
    <scope>NUCLEOTIDE SEQUENCE [LARGE SCALE GENOMIC DNA]</scope>
    <source>
        <strain evidence="11 12">DSM 45771</strain>
    </source>
</reference>
<keyword evidence="3" id="KW-0597">Phosphoprotein</keyword>
<protein>
    <recommendedName>
        <fullName evidence="2">histidine kinase</fullName>
        <ecNumber evidence="2">2.7.13.3</ecNumber>
    </recommendedName>
</protein>
<evidence type="ECO:0000259" key="10">
    <source>
        <dbReference type="Pfam" id="PF07730"/>
    </source>
</evidence>
<dbReference type="InterPro" id="IPR050482">
    <property type="entry name" value="Sensor_HK_TwoCompSys"/>
</dbReference>
<gene>
    <name evidence="11" type="ORF">C8D89_1104</name>
</gene>
<evidence type="ECO:0000256" key="4">
    <source>
        <dbReference type="ARBA" id="ARBA00022679"/>
    </source>
</evidence>
<accession>A0A2U1F6N7</accession>
<proteinExistence type="predicted"/>
<sequence length="276" mass="29562">MSTPVARDGRTIALLEHHPALRDDPQLLDSAVAASRLALDNARLTAQVRAQLSELKASRRRLVNAVDAGRRRLERDLHDGAQQQLLAVAIDLARVRDATHTGNDATLQKLLIETEEHLDEAMTELRRLARGIHPAILTERGLPAAVEALADRAALPVELRGTCPRLPNATEATAYFVISEAVANAIRHAQARYVSVDLDRQDRLLVIEVRDDGRGGASFGDNSDSPVNGGLQGLADRVAAGDGHLAIISPPGNGTVVRAELPLPGATEATNSDEDE</sequence>
<dbReference type="Pfam" id="PF07730">
    <property type="entry name" value="HisKA_3"/>
    <property type="match status" value="1"/>
</dbReference>
<dbReference type="SUPFAM" id="SSF55874">
    <property type="entry name" value="ATPase domain of HSP90 chaperone/DNA topoisomerase II/histidine kinase"/>
    <property type="match status" value="1"/>
</dbReference>
<dbReference type="PANTHER" id="PTHR24421">
    <property type="entry name" value="NITRATE/NITRITE SENSOR PROTEIN NARX-RELATED"/>
    <property type="match status" value="1"/>
</dbReference>
<feature type="domain" description="Histidine kinase/HSP90-like ATPase" evidence="9">
    <location>
        <begin position="173"/>
        <end position="264"/>
    </location>
</feature>
<evidence type="ECO:0000313" key="12">
    <source>
        <dbReference type="Proteomes" id="UP000245639"/>
    </source>
</evidence>
<feature type="domain" description="Signal transduction histidine kinase subgroup 3 dimerisation and phosphoacceptor" evidence="10">
    <location>
        <begin position="70"/>
        <end position="135"/>
    </location>
</feature>
<dbReference type="Gene3D" id="3.30.565.10">
    <property type="entry name" value="Histidine kinase-like ATPase, C-terminal domain"/>
    <property type="match status" value="1"/>
</dbReference>
<evidence type="ECO:0000256" key="3">
    <source>
        <dbReference type="ARBA" id="ARBA00022553"/>
    </source>
</evidence>
<keyword evidence="8" id="KW-0902">Two-component regulatory system</keyword>